<dbReference type="GO" id="GO:0016020">
    <property type="term" value="C:membrane"/>
    <property type="evidence" value="ECO:0007669"/>
    <property type="project" value="UniProtKB-SubCell"/>
</dbReference>
<dbReference type="PANTHER" id="PTHR12489:SF16">
    <property type="entry name" value="LHFPL TETRASPAN SUBFAMILY MEMBER 6 PROTEIN-RELATED"/>
    <property type="match status" value="1"/>
</dbReference>
<dbReference type="AlphaFoldDB" id="A0A0X3NIE9"/>
<evidence type="ECO:0000256" key="3">
    <source>
        <dbReference type="ARBA" id="ARBA00022989"/>
    </source>
</evidence>
<dbReference type="Pfam" id="PF10242">
    <property type="entry name" value="L_HMGIC_fpl"/>
    <property type="match status" value="1"/>
</dbReference>
<evidence type="ECO:0000256" key="5">
    <source>
        <dbReference type="SAM" id="Phobius"/>
    </source>
</evidence>
<protein>
    <submittedName>
        <fullName evidence="6">Lipoma HMGIC fusion partner homolog</fullName>
    </submittedName>
</protein>
<name>A0A0X3NIE9_SCHSO</name>
<reference evidence="6" key="1">
    <citation type="submission" date="2016-01" db="EMBL/GenBank/DDBJ databases">
        <title>Reference transcriptome for the parasite Schistocephalus solidus: insights into the molecular evolution of parasitism.</title>
        <authorList>
            <person name="Hebert F.O."/>
            <person name="Grambauer S."/>
            <person name="Barber I."/>
            <person name="Landry C.R."/>
            <person name="Aubin-Horth N."/>
        </authorList>
    </citation>
    <scope>NUCLEOTIDE SEQUENCE</scope>
</reference>
<keyword evidence="3 5" id="KW-1133">Transmembrane helix</keyword>
<sequence>MRCLWIIWSTLTWLSALLCTAGCLLPYWLKGSLDISPRSETPGIKPVDPPVITSYLGIFRRCVYPIYATNLKEESSPENTVGSFTSAIDLLNSCGHYTFVNIPHMAWRVGLVCLVTSCAILFFITFFLFVAGFKIYLLAEASVYKCCQLGLLVASLLTAFTCVSYPFGWRDNLEVEQICGSYADTFNLGKCRIGWAYLVTIGGSILSLLATALPCFFPMHSFAFERSSSSLPPAESRKDCLEMRDGCFRLPQGYHLVSPLTQSCTPWQRSGYVRNSTAILSPQPSLGDSSTHSAQTSVQGVSSMEASFTGGTSNAGNVSRAVRSSSKNGLAATQTVLIPISPVSSKPSAVEDSAGLTTRRLAVIQNGKLLLTPHTVQMRKVRN</sequence>
<keyword evidence="2 5" id="KW-0812">Transmembrane</keyword>
<dbReference type="Gene3D" id="1.20.140.150">
    <property type="match status" value="1"/>
</dbReference>
<evidence type="ECO:0000313" key="6">
    <source>
        <dbReference type="EMBL" id="JAP39203.1"/>
    </source>
</evidence>
<feature type="transmembrane region" description="Helical" evidence="5">
    <location>
        <begin position="149"/>
        <end position="167"/>
    </location>
</feature>
<organism evidence="6">
    <name type="scientific">Schistocephalus solidus</name>
    <name type="common">Tapeworm</name>
    <dbReference type="NCBI Taxonomy" id="70667"/>
    <lineage>
        <taxon>Eukaryota</taxon>
        <taxon>Metazoa</taxon>
        <taxon>Spiralia</taxon>
        <taxon>Lophotrochozoa</taxon>
        <taxon>Platyhelminthes</taxon>
        <taxon>Cestoda</taxon>
        <taxon>Eucestoda</taxon>
        <taxon>Diphyllobothriidea</taxon>
        <taxon>Diphyllobothriidae</taxon>
        <taxon>Schistocephalus</taxon>
    </lineage>
</organism>
<evidence type="ECO:0000256" key="1">
    <source>
        <dbReference type="ARBA" id="ARBA00004141"/>
    </source>
</evidence>
<gene>
    <name evidence="6" type="primary">LHFP</name>
    <name evidence="6" type="ORF">TR87200</name>
</gene>
<dbReference type="EMBL" id="GEEE01024022">
    <property type="protein sequence ID" value="JAP39203.1"/>
    <property type="molecule type" value="Transcribed_RNA"/>
</dbReference>
<keyword evidence="4 5" id="KW-0472">Membrane</keyword>
<dbReference type="InterPro" id="IPR019372">
    <property type="entry name" value="LHFPL"/>
</dbReference>
<evidence type="ECO:0000256" key="4">
    <source>
        <dbReference type="ARBA" id="ARBA00023136"/>
    </source>
</evidence>
<evidence type="ECO:0000256" key="2">
    <source>
        <dbReference type="ARBA" id="ARBA00022692"/>
    </source>
</evidence>
<feature type="transmembrane region" description="Helical" evidence="5">
    <location>
        <begin position="195"/>
        <end position="217"/>
    </location>
</feature>
<proteinExistence type="predicted"/>
<dbReference type="PANTHER" id="PTHR12489">
    <property type="entry name" value="LIPOMA HMGIC FUSION PARTNER-LIKE PROTEIN"/>
    <property type="match status" value="1"/>
</dbReference>
<accession>A0A0X3NIE9</accession>
<comment type="subcellular location">
    <subcellularLocation>
        <location evidence="1">Membrane</location>
        <topology evidence="1">Multi-pass membrane protein</topology>
    </subcellularLocation>
</comment>
<feature type="transmembrane region" description="Helical" evidence="5">
    <location>
        <begin position="109"/>
        <end position="137"/>
    </location>
</feature>